<reference evidence="7" key="1">
    <citation type="submission" date="2017-03" db="EMBL/GenBank/DDBJ databases">
        <authorList>
            <person name="Sharma R."/>
            <person name="Thines M."/>
        </authorList>
    </citation>
    <scope>NUCLEOTIDE SEQUENCE [LARGE SCALE GENOMIC DNA]</scope>
</reference>
<evidence type="ECO:0000256" key="3">
    <source>
        <dbReference type="ARBA" id="ARBA00022989"/>
    </source>
</evidence>
<evidence type="ECO:0000313" key="7">
    <source>
        <dbReference type="Proteomes" id="UP000192927"/>
    </source>
</evidence>
<proteinExistence type="predicted"/>
<dbReference type="AlphaFoldDB" id="A0A1W5D3T1"/>
<feature type="transmembrane region" description="Helical" evidence="5">
    <location>
        <begin position="29"/>
        <end position="52"/>
    </location>
</feature>
<evidence type="ECO:0000256" key="1">
    <source>
        <dbReference type="ARBA" id="ARBA00004127"/>
    </source>
</evidence>
<name>A0A1W5D3T1_9LECA</name>
<dbReference type="PANTHER" id="PTHR12242:SF1">
    <property type="entry name" value="MYND-TYPE DOMAIN-CONTAINING PROTEIN"/>
    <property type="match status" value="1"/>
</dbReference>
<evidence type="ECO:0000256" key="5">
    <source>
        <dbReference type="SAM" id="Phobius"/>
    </source>
</evidence>
<feature type="transmembrane region" description="Helical" evidence="5">
    <location>
        <begin position="175"/>
        <end position="193"/>
    </location>
</feature>
<feature type="transmembrane region" description="Helical" evidence="5">
    <location>
        <begin position="72"/>
        <end position="92"/>
    </location>
</feature>
<accession>A0A1W5D3T1</accession>
<evidence type="ECO:0000256" key="4">
    <source>
        <dbReference type="ARBA" id="ARBA00023136"/>
    </source>
</evidence>
<comment type="subcellular location">
    <subcellularLocation>
        <location evidence="1">Endomembrane system</location>
        <topology evidence="1">Multi-pass membrane protein</topology>
    </subcellularLocation>
</comment>
<keyword evidence="2 5" id="KW-0812">Transmembrane</keyword>
<dbReference type="GO" id="GO:0012505">
    <property type="term" value="C:endomembrane system"/>
    <property type="evidence" value="ECO:0007669"/>
    <property type="project" value="UniProtKB-SubCell"/>
</dbReference>
<dbReference type="Proteomes" id="UP000192927">
    <property type="component" value="Unassembled WGS sequence"/>
</dbReference>
<feature type="transmembrane region" description="Helical" evidence="5">
    <location>
        <begin position="213"/>
        <end position="237"/>
    </location>
</feature>
<keyword evidence="4 5" id="KW-0472">Membrane</keyword>
<feature type="transmembrane region" description="Helical" evidence="5">
    <location>
        <begin position="112"/>
        <end position="136"/>
    </location>
</feature>
<dbReference type="PANTHER" id="PTHR12242">
    <property type="entry name" value="OS02G0130600 PROTEIN-RELATED"/>
    <property type="match status" value="1"/>
</dbReference>
<evidence type="ECO:0000256" key="2">
    <source>
        <dbReference type="ARBA" id="ARBA00022692"/>
    </source>
</evidence>
<protein>
    <submittedName>
        <fullName evidence="6">FAR-17a/AIG1-like protein</fullName>
    </submittedName>
</protein>
<sequence length="273" mass="31334">MEPIYSLMGAPTPFDPTHRFTTSWLLSPTVLASLRLLLSLYAFTTIFFIFGWDRTHHTPYLSRQSFSYFTNLTYWGLAFYFLFSSLHTFSYARTGRAWLQTWPRSLQAFHAVFYTTITTFPFLVTIVFWAVIYAGVWFPVRFYAWSNISQHALNSGFALLEILLPRTSPSPPLHILALIVILALYLALAYLTHATQGFYPYGFLDPTRGSGRLAAYICGVLVAACVIFGVVWALVWLRRYLTERVAHLEGKFYRGRKMACGEQDVKMNLVVPK</sequence>
<dbReference type="EMBL" id="FWEW01001890">
    <property type="protein sequence ID" value="SLM37797.1"/>
    <property type="molecule type" value="Genomic_DNA"/>
</dbReference>
<keyword evidence="3 5" id="KW-1133">Transmembrane helix</keyword>
<evidence type="ECO:0000313" key="6">
    <source>
        <dbReference type="EMBL" id="SLM37797.1"/>
    </source>
</evidence>
<dbReference type="InterPro" id="IPR006838">
    <property type="entry name" value="ADTRP_AIG1"/>
</dbReference>
<dbReference type="Pfam" id="PF04750">
    <property type="entry name" value="Far-17a_AIG1"/>
    <property type="match status" value="1"/>
</dbReference>
<dbReference type="GO" id="GO:0016020">
    <property type="term" value="C:membrane"/>
    <property type="evidence" value="ECO:0007669"/>
    <property type="project" value="InterPro"/>
</dbReference>
<organism evidence="6 7">
    <name type="scientific">Lasallia pustulata</name>
    <dbReference type="NCBI Taxonomy" id="136370"/>
    <lineage>
        <taxon>Eukaryota</taxon>
        <taxon>Fungi</taxon>
        <taxon>Dikarya</taxon>
        <taxon>Ascomycota</taxon>
        <taxon>Pezizomycotina</taxon>
        <taxon>Lecanoromycetes</taxon>
        <taxon>OSLEUM clade</taxon>
        <taxon>Umbilicariomycetidae</taxon>
        <taxon>Umbilicariales</taxon>
        <taxon>Umbilicariaceae</taxon>
        <taxon>Lasallia</taxon>
    </lineage>
</organism>
<keyword evidence="7" id="KW-1185">Reference proteome</keyword>